<evidence type="ECO:0000256" key="3">
    <source>
        <dbReference type="ARBA" id="ARBA00022729"/>
    </source>
</evidence>
<keyword evidence="7" id="KW-1185">Reference proteome</keyword>
<dbReference type="PIRSF" id="PIRSF002741">
    <property type="entry name" value="MppA"/>
    <property type="match status" value="1"/>
</dbReference>
<evidence type="ECO:0000256" key="4">
    <source>
        <dbReference type="SAM" id="Phobius"/>
    </source>
</evidence>
<name>A0ABS7MHM6_9ACTN</name>
<keyword evidence="3" id="KW-0732">Signal</keyword>
<keyword evidence="4" id="KW-1133">Transmembrane helix</keyword>
<gene>
    <name evidence="6" type="ORF">K6V98_00540</name>
</gene>
<evidence type="ECO:0000256" key="1">
    <source>
        <dbReference type="ARBA" id="ARBA00005695"/>
    </source>
</evidence>
<dbReference type="SUPFAM" id="SSF53850">
    <property type="entry name" value="Periplasmic binding protein-like II"/>
    <property type="match status" value="1"/>
</dbReference>
<keyword evidence="4" id="KW-0472">Membrane</keyword>
<dbReference type="Proteomes" id="UP000700908">
    <property type="component" value="Unassembled WGS sequence"/>
</dbReference>
<dbReference type="InterPro" id="IPR006311">
    <property type="entry name" value="TAT_signal"/>
</dbReference>
<dbReference type="EMBL" id="JAIMFO010000004">
    <property type="protein sequence ID" value="MBY4796856.1"/>
    <property type="molecule type" value="Genomic_DNA"/>
</dbReference>
<dbReference type="InterPro" id="IPR000914">
    <property type="entry name" value="SBP_5_dom"/>
</dbReference>
<keyword evidence="4" id="KW-0812">Transmembrane</keyword>
<evidence type="ECO:0000313" key="6">
    <source>
        <dbReference type="EMBL" id="MBY4796856.1"/>
    </source>
</evidence>
<feature type="domain" description="Solute-binding protein family 5" evidence="5">
    <location>
        <begin position="105"/>
        <end position="461"/>
    </location>
</feature>
<evidence type="ECO:0000313" key="7">
    <source>
        <dbReference type="Proteomes" id="UP000700908"/>
    </source>
</evidence>
<proteinExistence type="inferred from homology"/>
<evidence type="ECO:0000259" key="5">
    <source>
        <dbReference type="Pfam" id="PF00496"/>
    </source>
</evidence>
<keyword evidence="2" id="KW-0813">Transport</keyword>
<accession>A0ABS7MHM6</accession>
<dbReference type="PANTHER" id="PTHR30290:SF9">
    <property type="entry name" value="OLIGOPEPTIDE-BINDING PROTEIN APPA"/>
    <property type="match status" value="1"/>
</dbReference>
<dbReference type="CDD" id="cd08518">
    <property type="entry name" value="PBP2_NikA_DppA_OppA_like_19"/>
    <property type="match status" value="1"/>
</dbReference>
<comment type="similarity">
    <text evidence="1">Belongs to the bacterial solute-binding protein 5 family.</text>
</comment>
<comment type="caution">
    <text evidence="6">The sequence shown here is derived from an EMBL/GenBank/DDBJ whole genome shotgun (WGS) entry which is preliminary data.</text>
</comment>
<dbReference type="Gene3D" id="3.40.190.10">
    <property type="entry name" value="Periplasmic binding protein-like II"/>
    <property type="match status" value="1"/>
</dbReference>
<dbReference type="PROSITE" id="PS51318">
    <property type="entry name" value="TAT"/>
    <property type="match status" value="1"/>
</dbReference>
<dbReference type="InterPro" id="IPR039424">
    <property type="entry name" value="SBP_5"/>
</dbReference>
<evidence type="ECO:0000256" key="2">
    <source>
        <dbReference type="ARBA" id="ARBA00022448"/>
    </source>
</evidence>
<dbReference type="RefSeq" id="WP_222198582.1">
    <property type="nucleotide sequence ID" value="NZ_JAIMFO010000004.1"/>
</dbReference>
<feature type="transmembrane region" description="Helical" evidence="4">
    <location>
        <begin position="21"/>
        <end position="40"/>
    </location>
</feature>
<dbReference type="PANTHER" id="PTHR30290">
    <property type="entry name" value="PERIPLASMIC BINDING COMPONENT OF ABC TRANSPORTER"/>
    <property type="match status" value="1"/>
</dbReference>
<protein>
    <submittedName>
        <fullName evidence="6">ABC transporter substrate-binding protein</fullName>
    </submittedName>
</protein>
<dbReference type="Gene3D" id="3.10.105.10">
    <property type="entry name" value="Dipeptide-binding Protein, Domain 3"/>
    <property type="match status" value="1"/>
</dbReference>
<organism evidence="6 7">
    <name type="scientific">Collinsella ureilytica</name>
    <dbReference type="NCBI Taxonomy" id="2869515"/>
    <lineage>
        <taxon>Bacteria</taxon>
        <taxon>Bacillati</taxon>
        <taxon>Actinomycetota</taxon>
        <taxon>Coriobacteriia</taxon>
        <taxon>Coriobacteriales</taxon>
        <taxon>Coriobacteriaceae</taxon>
        <taxon>Collinsella</taxon>
    </lineage>
</organism>
<dbReference type="Pfam" id="PF00496">
    <property type="entry name" value="SBP_bac_5"/>
    <property type="match status" value="1"/>
</dbReference>
<reference evidence="6 7" key="1">
    <citation type="submission" date="2021-08" db="EMBL/GenBank/DDBJ databases">
        <title>Collinsella faecalis sp. nov. isolated from swine faeces.</title>
        <authorList>
            <person name="Oh B.S."/>
            <person name="Lee J.H."/>
        </authorList>
    </citation>
    <scope>NUCLEOTIDE SEQUENCE [LARGE SCALE GENOMIC DNA]</scope>
    <source>
        <strain evidence="6 7">AGMB00827</strain>
    </source>
</reference>
<sequence length="556" mass="60610">MSDSVNQHTTNRVSPAPTRRHFVVGAAAAFAAVAGGSLLAGCGQTGSKAAGSAEKKDGTSLVIALGSSNEPEGGFDPCLGWGSSEHVHEPLIQSTLIVTDKDMNIVNDLVTEYSVADDGLMWTFKIRDDIKFTDGKPLKASDVAFTLNTIRTSDKAEADLTMIDNVEAVSDTEVRIHLNKPYNALIYTLAVIGIVPEHAYGPTYGDKPIGSGRYKLAQWDHGQQAIFEANPDYYGDAPKIKRFTVVFMDEDAALAAVKAGKVDMAFTSAIHASQTVDGYRLEAFKSVDSRGINLPVIPAGSTRVSDGESYPAGNDVTCHKEIRQAMNMALDRKALIDNVLGGYGEVAYSIGDGMPWANPEMKVEYDPDQARKIMEDAGWKQKDGIYEKDGKQAEFTLYYSTSDPVRQGLSNEFARQMGEVGIKVNAAGHAWDDIFPHSFSDPIMWGWGSNAPSDIYGVTYSTSDMNFSCYENPVSDAYIDQALATKTIEESYPLWQKAEWDGTTGPAPQGDAAWLWFTNIDHLYWVSDGLTVAEQKLHPHGHGWSVLNNVDAWSWG</sequence>
<dbReference type="InterPro" id="IPR030678">
    <property type="entry name" value="Peptide/Ni-bd"/>
</dbReference>